<dbReference type="AlphaFoldDB" id="A0A9P9A7R3"/>
<organism evidence="1 2">
    <name type="scientific">Plectosphaerella plurivora</name>
    <dbReference type="NCBI Taxonomy" id="936078"/>
    <lineage>
        <taxon>Eukaryota</taxon>
        <taxon>Fungi</taxon>
        <taxon>Dikarya</taxon>
        <taxon>Ascomycota</taxon>
        <taxon>Pezizomycotina</taxon>
        <taxon>Sordariomycetes</taxon>
        <taxon>Hypocreomycetidae</taxon>
        <taxon>Glomerellales</taxon>
        <taxon>Plectosphaerellaceae</taxon>
        <taxon>Plectosphaerella</taxon>
    </lineage>
</organism>
<accession>A0A9P9A7R3</accession>
<comment type="caution">
    <text evidence="1">The sequence shown here is derived from an EMBL/GenBank/DDBJ whole genome shotgun (WGS) entry which is preliminary data.</text>
</comment>
<proteinExistence type="predicted"/>
<dbReference type="OrthoDB" id="10422777at2759"/>
<protein>
    <submittedName>
        <fullName evidence="1">Uncharacterized protein</fullName>
    </submittedName>
</protein>
<dbReference type="Proteomes" id="UP000770015">
    <property type="component" value="Unassembled WGS sequence"/>
</dbReference>
<evidence type="ECO:0000313" key="1">
    <source>
        <dbReference type="EMBL" id="KAH6685858.1"/>
    </source>
</evidence>
<keyword evidence="2" id="KW-1185">Reference proteome</keyword>
<reference evidence="1" key="1">
    <citation type="journal article" date="2021" name="Nat. Commun.">
        <title>Genetic determinants of endophytism in the Arabidopsis root mycobiome.</title>
        <authorList>
            <person name="Mesny F."/>
            <person name="Miyauchi S."/>
            <person name="Thiergart T."/>
            <person name="Pickel B."/>
            <person name="Atanasova L."/>
            <person name="Karlsson M."/>
            <person name="Huettel B."/>
            <person name="Barry K.W."/>
            <person name="Haridas S."/>
            <person name="Chen C."/>
            <person name="Bauer D."/>
            <person name="Andreopoulos W."/>
            <person name="Pangilinan J."/>
            <person name="LaButti K."/>
            <person name="Riley R."/>
            <person name="Lipzen A."/>
            <person name="Clum A."/>
            <person name="Drula E."/>
            <person name="Henrissat B."/>
            <person name="Kohler A."/>
            <person name="Grigoriev I.V."/>
            <person name="Martin F.M."/>
            <person name="Hacquard S."/>
        </authorList>
    </citation>
    <scope>NUCLEOTIDE SEQUENCE</scope>
    <source>
        <strain evidence="1">MPI-SDFR-AT-0117</strain>
    </source>
</reference>
<gene>
    <name evidence="1" type="ORF">F5X68DRAFT_262386</name>
</gene>
<sequence length="206" mass="23349">MAAPEDVERLARTWMVPEENVSVFSAANAADQIRRKHNSFVKAVVTKVSNLEKEVKRANPHYAPGDDLSVVPEAPEAPTDLARIAALEAKVNALRSDNLHFANQLSEMEISDRDDADILNKLKYLKRENESFARRQSGMEDRMEQLTRALLDLTDSTMTDREELQASQKSLYEARAEIGRLRDRVRVLEHNQPASSRPAQPASKWR</sequence>
<dbReference type="EMBL" id="JAGSXJ010000014">
    <property type="protein sequence ID" value="KAH6685858.1"/>
    <property type="molecule type" value="Genomic_DNA"/>
</dbReference>
<evidence type="ECO:0000313" key="2">
    <source>
        <dbReference type="Proteomes" id="UP000770015"/>
    </source>
</evidence>
<name>A0A9P9A7R3_9PEZI</name>